<keyword evidence="2" id="KW-1185">Reference proteome</keyword>
<organism evidence="1 2">
    <name type="scientific">Oxalobacter paraformigenes</name>
    <dbReference type="NCBI Taxonomy" id="556268"/>
    <lineage>
        <taxon>Bacteria</taxon>
        <taxon>Pseudomonadati</taxon>
        <taxon>Pseudomonadota</taxon>
        <taxon>Betaproteobacteria</taxon>
        <taxon>Burkholderiales</taxon>
        <taxon>Oxalobacteraceae</taxon>
        <taxon>Oxalobacter</taxon>
    </lineage>
</organism>
<dbReference type="RefSeq" id="WP_005876980.1">
    <property type="nucleotide sequence ID" value="NZ_CABMNL010000001.1"/>
</dbReference>
<proteinExistence type="predicted"/>
<dbReference type="AlphaFoldDB" id="C3X3H5"/>
<dbReference type="EMBL" id="ACDP02000021">
    <property type="protein sequence ID" value="EEO27761.1"/>
    <property type="molecule type" value="Genomic_DNA"/>
</dbReference>
<gene>
    <name evidence="1" type="ORF">OFAG_00914</name>
</gene>
<dbReference type="HOGENOM" id="CLU_2736182_0_0_4"/>
<evidence type="ECO:0000313" key="2">
    <source>
        <dbReference type="Proteomes" id="UP000003973"/>
    </source>
</evidence>
<dbReference type="Proteomes" id="UP000003973">
    <property type="component" value="Unassembled WGS sequence"/>
</dbReference>
<evidence type="ECO:0000313" key="1">
    <source>
        <dbReference type="EMBL" id="EEO27761.1"/>
    </source>
</evidence>
<sequence length="71" mass="7479">MRASPIPALFPQGVVVVEGFITVLAALGLIPQAKDGNESPATAEIRLPWITAWPFPGDSGQGGRRLGRLRG</sequence>
<name>C3X3H5_9BURK</name>
<protein>
    <submittedName>
        <fullName evidence="1">Uncharacterized protein</fullName>
    </submittedName>
</protein>
<reference evidence="1" key="1">
    <citation type="submission" date="2011-10" db="EMBL/GenBank/DDBJ databases">
        <title>The Genome Sequence of Oxalobacter formigenes HOxBLS.</title>
        <authorList>
            <consortium name="The Broad Institute Genome Sequencing Platform"/>
            <person name="Earl A."/>
            <person name="Ward D."/>
            <person name="Feldgarden M."/>
            <person name="Gevers D."/>
            <person name="Allison M.J."/>
            <person name="Humphrey S."/>
            <person name="Young S.K."/>
            <person name="Zeng Q."/>
            <person name="Gargeya S."/>
            <person name="Fitzgerald M."/>
            <person name="Haas B."/>
            <person name="Abouelleil A."/>
            <person name="Alvarado L."/>
            <person name="Arachchi H.M."/>
            <person name="Berlin A."/>
            <person name="Brown A."/>
            <person name="Chapman S.B."/>
            <person name="Chen Z."/>
            <person name="Dunbar C."/>
            <person name="Freedman E."/>
            <person name="Gearin G."/>
            <person name="Goldberg J."/>
            <person name="Griggs A."/>
            <person name="Gujja S."/>
            <person name="Heiman D."/>
            <person name="Howarth C."/>
            <person name="Larson L."/>
            <person name="Lui A."/>
            <person name="MacDonald P.J.P."/>
            <person name="Montmayeur A."/>
            <person name="Murphy C."/>
            <person name="Neiman D."/>
            <person name="Pearson M."/>
            <person name="Priest M."/>
            <person name="Roberts A."/>
            <person name="Saif S."/>
            <person name="Shea T."/>
            <person name="Shenoy N."/>
            <person name="Sisk P."/>
            <person name="Stolte C."/>
            <person name="Sykes S."/>
            <person name="Wortman J."/>
            <person name="Nusbaum C."/>
            <person name="Birren B."/>
        </authorList>
    </citation>
    <scope>NUCLEOTIDE SEQUENCE [LARGE SCALE GENOMIC DNA]</scope>
    <source>
        <strain evidence="1">HOxBLS</strain>
    </source>
</reference>
<comment type="caution">
    <text evidence="1">The sequence shown here is derived from an EMBL/GenBank/DDBJ whole genome shotgun (WGS) entry which is preliminary data.</text>
</comment>
<accession>C3X3H5</accession>